<dbReference type="EC" id="2.7.11.23" evidence="2"/>
<evidence type="ECO:0000259" key="15">
    <source>
        <dbReference type="PROSITE" id="PS50011"/>
    </source>
</evidence>
<dbReference type="InterPro" id="IPR017441">
    <property type="entry name" value="Protein_kinase_ATP_BS"/>
</dbReference>
<dbReference type="PROSITE" id="PS00108">
    <property type="entry name" value="PROTEIN_KINASE_ST"/>
    <property type="match status" value="1"/>
</dbReference>
<protein>
    <recommendedName>
        <fullName evidence="9">Cyclin-dependent kinase 2 homolog</fullName>
        <ecNumber evidence="2">2.7.11.23</ecNumber>
    </recommendedName>
    <alternativeName>
        <fullName evidence="10">Cell division control protein 2 homolog</fullName>
    </alternativeName>
    <alternativeName>
        <fullName evidence="11">cdc2-related kinase 2</fullName>
    </alternativeName>
</protein>
<evidence type="ECO:0000256" key="6">
    <source>
        <dbReference type="ARBA" id="ARBA00022777"/>
    </source>
</evidence>
<dbReference type="FunFam" id="1.10.510.10:FF:000415">
    <property type="entry name" value="CMGC/CDK/CRK7 protein kinase, variant"/>
    <property type="match status" value="1"/>
</dbReference>
<feature type="compositionally biased region" description="Basic and acidic residues" evidence="14">
    <location>
        <begin position="85"/>
        <end position="104"/>
    </location>
</feature>
<dbReference type="PANTHER" id="PTHR24056">
    <property type="entry name" value="CELL DIVISION PROTEIN KINASE"/>
    <property type="match status" value="1"/>
</dbReference>
<name>F0WJE4_9STRA</name>
<evidence type="ECO:0000256" key="4">
    <source>
        <dbReference type="ARBA" id="ARBA00022679"/>
    </source>
</evidence>
<keyword evidence="7 13" id="KW-0067">ATP-binding</keyword>
<reference evidence="16" key="1">
    <citation type="journal article" date="2011" name="PLoS Biol.">
        <title>Gene gain and loss during evolution of obligate parasitism in the white rust pathogen of Arabidopsis thaliana.</title>
        <authorList>
            <person name="Kemen E."/>
            <person name="Gardiner A."/>
            <person name="Schultz-Larsen T."/>
            <person name="Kemen A.C."/>
            <person name="Balmuth A.L."/>
            <person name="Robert-Seilaniantz A."/>
            <person name="Bailey K."/>
            <person name="Holub E."/>
            <person name="Studholme D.J."/>
            <person name="Maclean D."/>
            <person name="Jones J.D."/>
        </authorList>
    </citation>
    <scope>NUCLEOTIDE SEQUENCE</scope>
</reference>
<evidence type="ECO:0000256" key="13">
    <source>
        <dbReference type="PROSITE-ProRule" id="PRU10141"/>
    </source>
</evidence>
<dbReference type="AlphaFoldDB" id="F0WJE4"/>
<comment type="similarity">
    <text evidence="1">Belongs to the protein kinase superfamily. CMGC Ser/Thr protein kinase family. CDC2/CDKX subfamily.</text>
</comment>
<reference evidence="16" key="2">
    <citation type="submission" date="2011-02" db="EMBL/GenBank/DDBJ databases">
        <authorList>
            <person name="MacLean D."/>
        </authorList>
    </citation>
    <scope>NUCLEOTIDE SEQUENCE</scope>
</reference>
<dbReference type="CDD" id="cd07840">
    <property type="entry name" value="STKc_CDK9_like"/>
    <property type="match status" value="1"/>
</dbReference>
<evidence type="ECO:0000256" key="14">
    <source>
        <dbReference type="SAM" id="MobiDB-lite"/>
    </source>
</evidence>
<dbReference type="Gene3D" id="1.10.510.10">
    <property type="entry name" value="Transferase(Phosphotransferase) domain 1"/>
    <property type="match status" value="1"/>
</dbReference>
<dbReference type="PANTHER" id="PTHR24056:SF546">
    <property type="entry name" value="CYCLIN-DEPENDENT KINASE 12"/>
    <property type="match status" value="1"/>
</dbReference>
<evidence type="ECO:0000256" key="11">
    <source>
        <dbReference type="ARBA" id="ARBA00042858"/>
    </source>
</evidence>
<feature type="compositionally biased region" description="Basic and acidic residues" evidence="14">
    <location>
        <begin position="557"/>
        <end position="624"/>
    </location>
</feature>
<keyword evidence="6 16" id="KW-0418">Kinase</keyword>
<feature type="compositionally biased region" description="Basic residues" evidence="14">
    <location>
        <begin position="632"/>
        <end position="642"/>
    </location>
</feature>
<keyword evidence="4" id="KW-0808">Transferase</keyword>
<feature type="binding site" evidence="13">
    <location>
        <position position="246"/>
    </location>
    <ligand>
        <name>ATP</name>
        <dbReference type="ChEBI" id="CHEBI:30616"/>
    </ligand>
</feature>
<dbReference type="GO" id="GO:0008353">
    <property type="term" value="F:RNA polymerase II CTD heptapeptide repeat kinase activity"/>
    <property type="evidence" value="ECO:0007669"/>
    <property type="project" value="UniProtKB-EC"/>
</dbReference>
<dbReference type="Pfam" id="PF00069">
    <property type="entry name" value="Pkinase"/>
    <property type="match status" value="1"/>
</dbReference>
<dbReference type="PROSITE" id="PS50011">
    <property type="entry name" value="PROTEIN_KINASE_DOM"/>
    <property type="match status" value="1"/>
</dbReference>
<dbReference type="GO" id="GO:0005634">
    <property type="term" value="C:nucleus"/>
    <property type="evidence" value="ECO:0007669"/>
    <property type="project" value="TreeGrafter"/>
</dbReference>
<proteinExistence type="inferred from homology"/>
<comment type="subunit">
    <text evidence="8">May form a complex composed of at least the catalytic subunit CRK2 and a cyclin.</text>
</comment>
<dbReference type="Gene3D" id="3.30.200.20">
    <property type="entry name" value="Phosphorylase Kinase, domain 1"/>
    <property type="match status" value="1"/>
</dbReference>
<gene>
    <name evidence="16" type="primary">AlNc14C121G6672</name>
    <name evidence="16" type="ORF">ALNC14_075350</name>
</gene>
<dbReference type="InterPro" id="IPR050108">
    <property type="entry name" value="CDK"/>
</dbReference>
<evidence type="ECO:0000256" key="7">
    <source>
        <dbReference type="ARBA" id="ARBA00022840"/>
    </source>
</evidence>
<evidence type="ECO:0000256" key="12">
    <source>
        <dbReference type="ARBA" id="ARBA00049280"/>
    </source>
</evidence>
<dbReference type="GO" id="GO:0032968">
    <property type="term" value="P:positive regulation of transcription elongation by RNA polymerase II"/>
    <property type="evidence" value="ECO:0007669"/>
    <property type="project" value="TreeGrafter"/>
</dbReference>
<dbReference type="GO" id="GO:0005524">
    <property type="term" value="F:ATP binding"/>
    <property type="evidence" value="ECO:0007669"/>
    <property type="project" value="UniProtKB-UniRule"/>
</dbReference>
<dbReference type="EMBL" id="FR824166">
    <property type="protein sequence ID" value="CCA21392.1"/>
    <property type="molecule type" value="Genomic_DNA"/>
</dbReference>
<sequence>MLSLTNSTPKLGAGMEANPEISHTNESDRHQHECSSTKYYSPLPPCPDDPPAPPPPSCTPPKYHSCALDDEDLSHINGHSSEFGTSREAENCQNEDLYHDRVDEPSNSLPPPPSPMQTVCSPVVPPPPPFPPSPSSGIEDDEADRNSMYQGVRNHTKVNGTQLSDSEAKSILIKSPLNTVALMRREASLRGVLGVNENQVEQPTEKQRWYMGDIDDYTIIDKVGSGTYGEVFKCQHKVTKQIAALKKLRPDVEKNGFPITSIREMKILKFLKHPNIVKINEIVSTKALPKEKKRPPLYFAFEYMEHDLSGLLNHPRVKFSRTQTQCYMRQLLCGIAFMHHNKIVHRDIKASNLLLNNQGVLKIGDFGLSRFWNEVNANAGRYTNKVVTLWYRPPELLLGTTSYDYSVDMWSIGCIFAELLTGRAILQGKTEIDQLKAIFELCGTPTDLTWPNYHELPGSKTFYFDVKNVSSLRERFSNFPQHAVDLLEKMLTLDPSKRITAMEALDHDYFWRVLTCKPRDLPKFCVASTHEYQSKKRHHAEMAAAAAVSKSNGQSRDSYHHVRGRGEGARSRQFAHGDRSRHSRERNIDDNSQQNREHSRNSYRDWDRSHGSHDSARDNVRKNPGDAQFPFTKRHHSHFDGR</sequence>
<dbReference type="PROSITE" id="PS00107">
    <property type="entry name" value="PROTEIN_KINASE_ATP"/>
    <property type="match status" value="1"/>
</dbReference>
<dbReference type="InterPro" id="IPR008271">
    <property type="entry name" value="Ser/Thr_kinase_AS"/>
</dbReference>
<evidence type="ECO:0000256" key="3">
    <source>
        <dbReference type="ARBA" id="ARBA00022527"/>
    </source>
</evidence>
<dbReference type="GO" id="GO:0000307">
    <property type="term" value="C:cyclin-dependent protein kinase holoenzyme complex"/>
    <property type="evidence" value="ECO:0007669"/>
    <property type="project" value="TreeGrafter"/>
</dbReference>
<keyword evidence="3" id="KW-0723">Serine/threonine-protein kinase</keyword>
<evidence type="ECO:0000256" key="8">
    <source>
        <dbReference type="ARBA" id="ARBA00038543"/>
    </source>
</evidence>
<dbReference type="SMART" id="SM00220">
    <property type="entry name" value="S_TKc"/>
    <property type="match status" value="1"/>
</dbReference>
<feature type="compositionally biased region" description="Pro residues" evidence="14">
    <location>
        <begin position="42"/>
        <end position="59"/>
    </location>
</feature>
<evidence type="ECO:0000256" key="5">
    <source>
        <dbReference type="ARBA" id="ARBA00022741"/>
    </source>
</evidence>
<dbReference type="InterPro" id="IPR011009">
    <property type="entry name" value="Kinase-like_dom_sf"/>
</dbReference>
<feature type="compositionally biased region" description="Basic and acidic residues" evidence="14">
    <location>
        <begin position="23"/>
        <end position="35"/>
    </location>
</feature>
<dbReference type="InterPro" id="IPR000719">
    <property type="entry name" value="Prot_kinase_dom"/>
</dbReference>
<feature type="region of interest" description="Disordered" evidence="14">
    <location>
        <begin position="537"/>
        <end position="642"/>
    </location>
</feature>
<organism evidence="16">
    <name type="scientific">Albugo laibachii Nc14</name>
    <dbReference type="NCBI Taxonomy" id="890382"/>
    <lineage>
        <taxon>Eukaryota</taxon>
        <taxon>Sar</taxon>
        <taxon>Stramenopiles</taxon>
        <taxon>Oomycota</taxon>
        <taxon>Peronosporomycetes</taxon>
        <taxon>Albuginales</taxon>
        <taxon>Albuginaceae</taxon>
        <taxon>Albugo</taxon>
    </lineage>
</organism>
<evidence type="ECO:0000313" key="16">
    <source>
        <dbReference type="EMBL" id="CCA21392.1"/>
    </source>
</evidence>
<feature type="region of interest" description="Disordered" evidence="14">
    <location>
        <begin position="1"/>
        <end position="142"/>
    </location>
</feature>
<feature type="compositionally biased region" description="Pro residues" evidence="14">
    <location>
        <begin position="123"/>
        <end position="134"/>
    </location>
</feature>
<evidence type="ECO:0000256" key="10">
    <source>
        <dbReference type="ARBA" id="ARBA00041902"/>
    </source>
</evidence>
<evidence type="ECO:0000256" key="9">
    <source>
        <dbReference type="ARBA" id="ARBA00039612"/>
    </source>
</evidence>
<comment type="catalytic activity">
    <reaction evidence="12">
        <text>[DNA-directed RNA polymerase] + ATP = phospho-[DNA-directed RNA polymerase] + ADP + H(+)</text>
        <dbReference type="Rhea" id="RHEA:10216"/>
        <dbReference type="Rhea" id="RHEA-COMP:11321"/>
        <dbReference type="Rhea" id="RHEA-COMP:11322"/>
        <dbReference type="ChEBI" id="CHEBI:15378"/>
        <dbReference type="ChEBI" id="CHEBI:30616"/>
        <dbReference type="ChEBI" id="CHEBI:43176"/>
        <dbReference type="ChEBI" id="CHEBI:68546"/>
        <dbReference type="ChEBI" id="CHEBI:456216"/>
        <dbReference type="EC" id="2.7.11.23"/>
    </reaction>
</comment>
<accession>F0WJE4</accession>
<feature type="domain" description="Protein kinase" evidence="15">
    <location>
        <begin position="217"/>
        <end position="510"/>
    </location>
</feature>
<dbReference type="HOGENOM" id="CLU_027183_0_0_1"/>
<evidence type="ECO:0000256" key="1">
    <source>
        <dbReference type="ARBA" id="ARBA00006485"/>
    </source>
</evidence>
<dbReference type="SUPFAM" id="SSF56112">
    <property type="entry name" value="Protein kinase-like (PK-like)"/>
    <property type="match status" value="1"/>
</dbReference>
<evidence type="ECO:0000256" key="2">
    <source>
        <dbReference type="ARBA" id="ARBA00012409"/>
    </source>
</evidence>
<keyword evidence="5 13" id="KW-0547">Nucleotide-binding</keyword>